<dbReference type="SUPFAM" id="SSF51011">
    <property type="entry name" value="Glycosyl hydrolase domain"/>
    <property type="match status" value="1"/>
</dbReference>
<dbReference type="PANTHER" id="PTHR43002">
    <property type="entry name" value="GLYCOGEN DEBRANCHING ENZYME"/>
    <property type="match status" value="1"/>
</dbReference>
<gene>
    <name evidence="6" type="primary">glgX</name>
    <name evidence="6" type="ORF">ACFQGU_07590</name>
</gene>
<feature type="region of interest" description="Disordered" evidence="4">
    <location>
        <begin position="479"/>
        <end position="504"/>
    </location>
</feature>
<dbReference type="Pfam" id="PF02922">
    <property type="entry name" value="CBM_48"/>
    <property type="match status" value="1"/>
</dbReference>
<dbReference type="CDD" id="cd11326">
    <property type="entry name" value="AmyAc_Glg_debranch"/>
    <property type="match status" value="1"/>
</dbReference>
<dbReference type="InterPro" id="IPR013783">
    <property type="entry name" value="Ig-like_fold"/>
</dbReference>
<dbReference type="NCBIfam" id="TIGR02100">
    <property type="entry name" value="glgX_debranch"/>
    <property type="match status" value="1"/>
</dbReference>
<feature type="region of interest" description="Disordered" evidence="4">
    <location>
        <begin position="679"/>
        <end position="698"/>
    </location>
</feature>
<dbReference type="Gene3D" id="3.20.20.80">
    <property type="entry name" value="Glycosidases"/>
    <property type="match status" value="1"/>
</dbReference>
<dbReference type="GO" id="GO:0120549">
    <property type="term" value="F:limit dextrin alpha-1,6-maltotetraose-hydrolase activity"/>
    <property type="evidence" value="ECO:0007669"/>
    <property type="project" value="UniProtKB-EC"/>
</dbReference>
<comment type="similarity">
    <text evidence="1">Belongs to the glycosyl hydrolase 13 family.</text>
</comment>
<dbReference type="InterPro" id="IPR017853">
    <property type="entry name" value="GH"/>
</dbReference>
<feature type="region of interest" description="Disordered" evidence="4">
    <location>
        <begin position="116"/>
        <end position="142"/>
    </location>
</feature>
<keyword evidence="7" id="KW-1185">Reference proteome</keyword>
<dbReference type="Proteomes" id="UP001596138">
    <property type="component" value="Unassembled WGS sequence"/>
</dbReference>
<dbReference type="SMART" id="SM00642">
    <property type="entry name" value="Aamy"/>
    <property type="match status" value="1"/>
</dbReference>
<dbReference type="RefSeq" id="WP_386765312.1">
    <property type="nucleotide sequence ID" value="NZ_JBHSTI010000008.1"/>
</dbReference>
<evidence type="ECO:0000256" key="1">
    <source>
        <dbReference type="ARBA" id="ARBA00008061"/>
    </source>
</evidence>
<evidence type="ECO:0000313" key="7">
    <source>
        <dbReference type="Proteomes" id="UP001596138"/>
    </source>
</evidence>
<feature type="domain" description="Glycosyl hydrolase family 13 catalytic" evidence="5">
    <location>
        <begin position="171"/>
        <end position="581"/>
    </location>
</feature>
<dbReference type="EMBL" id="JBHSTI010000008">
    <property type="protein sequence ID" value="MFC6237737.1"/>
    <property type="molecule type" value="Genomic_DNA"/>
</dbReference>
<protein>
    <submittedName>
        <fullName evidence="6">Glycogen debranching protein GlgX</fullName>
        <ecNumber evidence="6">3.2.1.196</ecNumber>
    </submittedName>
</protein>
<evidence type="ECO:0000259" key="5">
    <source>
        <dbReference type="SMART" id="SM00642"/>
    </source>
</evidence>
<comment type="caution">
    <text evidence="6">The sequence shown here is derived from an EMBL/GenBank/DDBJ whole genome shotgun (WGS) entry which is preliminary data.</text>
</comment>
<evidence type="ECO:0000256" key="4">
    <source>
        <dbReference type="SAM" id="MobiDB-lite"/>
    </source>
</evidence>
<keyword evidence="2 6" id="KW-0378">Hydrolase</keyword>
<dbReference type="SUPFAM" id="SSF81296">
    <property type="entry name" value="E set domains"/>
    <property type="match status" value="1"/>
</dbReference>
<keyword evidence="3 6" id="KW-0326">Glycosidase</keyword>
<evidence type="ECO:0000313" key="6">
    <source>
        <dbReference type="EMBL" id="MFC6237737.1"/>
    </source>
</evidence>
<feature type="region of interest" description="Disordered" evidence="4">
    <location>
        <begin position="1"/>
        <end position="27"/>
    </location>
</feature>
<feature type="compositionally biased region" description="Basic and acidic residues" evidence="4">
    <location>
        <begin position="479"/>
        <end position="490"/>
    </location>
</feature>
<dbReference type="InterPro" id="IPR044505">
    <property type="entry name" value="GlgX_Isoamylase_N_E_set"/>
</dbReference>
<sequence>MSTDASSHELPSPTVVRPPGLPTPLGATWTPEGLNLAVRAPSAELVEACLFLGDEEVRVPLEARSHGVHHAFLPGIELGTQYGLRAHGPWVPDHGLRFNPAKLLVDPYARAITGDVTSADVPRPGLPTDASKPDPRDSAPYVPRGVVVSDGFDWRGDEPPATPWGETVVYEMHVKGYTKRHPLIPGNIQGTYAGLAHPAAIEHLTSLGVTAVELLPVHHSVAEPALAARGTRNYWGYSTLGFFAPHAAYSADKSPGAQVGEFKYMVRELHAAGIEVILDVVYNHTCEGGPDGPSLSFRGLGERDFYKLAPHSGHYVDTTGCGNTLDVGDLDVLRLVMDSLRYWVTEMHVDGFRFDLATALTRERMDFDERSPFLAAVHQDPILRQVKLISEPWDLGPGGYRLGQFGSPWAEWNDAYRDDVRRFWRGGPSAKEAPADLGWRLTGSQDVFSGRTPSASLNFLTAHDGFTMRDLVSYDQKHNEANGEDNRDGTDNNSSWNHGVEGPTADREVNLARLRTGRAMMATLLLSAGTPMIVAGDEMGRTQGGNNNAYNQDNEISWIDWNLEPWQVDLLEWTRVTLNARRHHPTLRQTNFFDGRPVAEGQPKDLEWLRPDGTAMTDADWNSPGTDCLVMALNGELGERDVDGHPLRDSAFLVVLNRGDEEVPLVLPRTPYGDSYRRLLDTDDKRPTTATKTDRTGSTVRVAPRSVALFRVETT</sequence>
<dbReference type="EC" id="3.2.1.196" evidence="6"/>
<dbReference type="Gene3D" id="2.60.40.10">
    <property type="entry name" value="Immunoglobulins"/>
    <property type="match status" value="1"/>
</dbReference>
<proteinExistence type="inferred from homology"/>
<dbReference type="InterPro" id="IPR013780">
    <property type="entry name" value="Glyco_hydro_b"/>
</dbReference>
<dbReference type="SUPFAM" id="SSF51445">
    <property type="entry name" value="(Trans)glycosidases"/>
    <property type="match status" value="1"/>
</dbReference>
<dbReference type="InterPro" id="IPR006047">
    <property type="entry name" value="GH13_cat_dom"/>
</dbReference>
<feature type="compositionally biased region" description="Basic and acidic residues" evidence="4">
    <location>
        <begin position="679"/>
        <end position="695"/>
    </location>
</feature>
<dbReference type="Gene3D" id="2.60.40.1180">
    <property type="entry name" value="Golgi alpha-mannosidase II"/>
    <property type="match status" value="1"/>
</dbReference>
<dbReference type="InterPro" id="IPR004193">
    <property type="entry name" value="Glyco_hydro_13_N"/>
</dbReference>
<name>A0ABW1SZ63_9ACTN</name>
<organism evidence="6 7">
    <name type="scientific">Longivirga aurantiaca</name>
    <dbReference type="NCBI Taxonomy" id="1837743"/>
    <lineage>
        <taxon>Bacteria</taxon>
        <taxon>Bacillati</taxon>
        <taxon>Actinomycetota</taxon>
        <taxon>Actinomycetes</taxon>
        <taxon>Sporichthyales</taxon>
        <taxon>Sporichthyaceae</taxon>
        <taxon>Longivirga</taxon>
    </lineage>
</organism>
<accession>A0ABW1SZ63</accession>
<evidence type="ECO:0000256" key="3">
    <source>
        <dbReference type="ARBA" id="ARBA00023295"/>
    </source>
</evidence>
<reference evidence="7" key="1">
    <citation type="journal article" date="2019" name="Int. J. Syst. Evol. Microbiol.">
        <title>The Global Catalogue of Microorganisms (GCM) 10K type strain sequencing project: providing services to taxonomists for standard genome sequencing and annotation.</title>
        <authorList>
            <consortium name="The Broad Institute Genomics Platform"/>
            <consortium name="The Broad Institute Genome Sequencing Center for Infectious Disease"/>
            <person name="Wu L."/>
            <person name="Ma J."/>
        </authorList>
    </citation>
    <scope>NUCLEOTIDE SEQUENCE [LARGE SCALE GENOMIC DNA]</scope>
    <source>
        <strain evidence="7">CGMCC 4.7317</strain>
    </source>
</reference>
<evidence type="ECO:0000256" key="2">
    <source>
        <dbReference type="ARBA" id="ARBA00022801"/>
    </source>
</evidence>
<dbReference type="InterPro" id="IPR011837">
    <property type="entry name" value="Glycogen_debranch_GlgX"/>
</dbReference>
<dbReference type="InterPro" id="IPR014756">
    <property type="entry name" value="Ig_E-set"/>
</dbReference>
<dbReference type="CDD" id="cd02856">
    <property type="entry name" value="E_set_GDE_Isoamylase_N"/>
    <property type="match status" value="1"/>
</dbReference>